<name>A0ABY2FW11_9FLAO</name>
<dbReference type="Proteomes" id="UP000295709">
    <property type="component" value="Unassembled WGS sequence"/>
</dbReference>
<proteinExistence type="predicted"/>
<accession>A0ABY2FW11</accession>
<feature type="transmembrane region" description="Helical" evidence="1">
    <location>
        <begin position="12"/>
        <end position="29"/>
    </location>
</feature>
<keyword evidence="1" id="KW-0812">Transmembrane</keyword>
<keyword evidence="1" id="KW-0472">Membrane</keyword>
<evidence type="ECO:0000256" key="1">
    <source>
        <dbReference type="SAM" id="Phobius"/>
    </source>
</evidence>
<protein>
    <submittedName>
        <fullName evidence="2">Uncharacterized protein</fullName>
    </submittedName>
</protein>
<sequence>MFESLFKFPFPFISIVILWIIIYSMYFLIQKKNILSNYRQFDSKELKNISGTIITRNGFLRKSIQWCSFDILINSNSIFLFSKNFHILPDRIINLVFSNSNKVNTKRPALLREFKINKNNIELIYYPHYLIGGQRKIYLKNLTDEQFSVLENILHTKSKIH</sequence>
<organism evidence="2 3">
    <name type="scientific">Chryseobacterium daecheongense</name>
    <dbReference type="NCBI Taxonomy" id="192389"/>
    <lineage>
        <taxon>Bacteria</taxon>
        <taxon>Pseudomonadati</taxon>
        <taxon>Bacteroidota</taxon>
        <taxon>Flavobacteriia</taxon>
        <taxon>Flavobacteriales</taxon>
        <taxon>Weeksellaceae</taxon>
        <taxon>Chryseobacterium group</taxon>
        <taxon>Chryseobacterium</taxon>
    </lineage>
</organism>
<dbReference type="EMBL" id="SOQW01000002">
    <property type="protein sequence ID" value="TDX93181.1"/>
    <property type="molecule type" value="Genomic_DNA"/>
</dbReference>
<keyword evidence="3" id="KW-1185">Reference proteome</keyword>
<comment type="caution">
    <text evidence="2">The sequence shown here is derived from an EMBL/GenBank/DDBJ whole genome shotgun (WGS) entry which is preliminary data.</text>
</comment>
<keyword evidence="1" id="KW-1133">Transmembrane helix</keyword>
<reference evidence="2 3" key="1">
    <citation type="submission" date="2019-03" db="EMBL/GenBank/DDBJ databases">
        <title>Genomic Encyclopedia of Archaeal and Bacterial Type Strains, Phase II (KMG-II): from individual species to whole genera.</title>
        <authorList>
            <person name="Goeker M."/>
        </authorList>
    </citation>
    <scope>NUCLEOTIDE SEQUENCE [LARGE SCALE GENOMIC DNA]</scope>
    <source>
        <strain evidence="2 3">DSM 15235</strain>
    </source>
</reference>
<gene>
    <name evidence="2" type="ORF">BCF50_2138</name>
</gene>
<evidence type="ECO:0000313" key="3">
    <source>
        <dbReference type="Proteomes" id="UP000295709"/>
    </source>
</evidence>
<evidence type="ECO:0000313" key="2">
    <source>
        <dbReference type="EMBL" id="TDX93181.1"/>
    </source>
</evidence>